<dbReference type="GO" id="GO:0043565">
    <property type="term" value="F:sequence-specific DNA binding"/>
    <property type="evidence" value="ECO:0007669"/>
    <property type="project" value="InterPro"/>
</dbReference>
<evidence type="ECO:0000256" key="3">
    <source>
        <dbReference type="ARBA" id="ARBA00023125"/>
    </source>
</evidence>
<keyword evidence="2" id="KW-0805">Transcription regulation</keyword>
<comment type="caution">
    <text evidence="9">The sequence shown here is derived from an EMBL/GenBank/DDBJ whole genome shotgun (WGS) entry which is preliminary data.</text>
</comment>
<keyword evidence="5" id="KW-0539">Nucleus</keyword>
<dbReference type="EMBL" id="JAMZMK010009463">
    <property type="protein sequence ID" value="KAI7735602.1"/>
    <property type="molecule type" value="Genomic_DNA"/>
</dbReference>
<feature type="region of interest" description="Disordered" evidence="7">
    <location>
        <begin position="169"/>
        <end position="191"/>
    </location>
</feature>
<feature type="region of interest" description="Disordered" evidence="7">
    <location>
        <begin position="289"/>
        <end position="317"/>
    </location>
</feature>
<keyword evidence="10" id="KW-1185">Reference proteome</keyword>
<gene>
    <name evidence="9" type="ORF">M8C21_030765</name>
</gene>
<dbReference type="PROSITE" id="PS50811">
    <property type="entry name" value="WRKY"/>
    <property type="match status" value="1"/>
</dbReference>
<evidence type="ECO:0000256" key="7">
    <source>
        <dbReference type="SAM" id="MobiDB-lite"/>
    </source>
</evidence>
<keyword evidence="4" id="KW-0804">Transcription</keyword>
<dbReference type="PANTHER" id="PTHR31429:SF106">
    <property type="entry name" value="WRKY TRANSCRIPTION FACTOR 31-RELATED"/>
    <property type="match status" value="1"/>
</dbReference>
<dbReference type="InterPro" id="IPR044810">
    <property type="entry name" value="WRKY_plant"/>
</dbReference>
<dbReference type="AlphaFoldDB" id="A0AAD5C5I8"/>
<evidence type="ECO:0000313" key="10">
    <source>
        <dbReference type="Proteomes" id="UP001206925"/>
    </source>
</evidence>
<evidence type="ECO:0000256" key="2">
    <source>
        <dbReference type="ARBA" id="ARBA00023015"/>
    </source>
</evidence>
<dbReference type="SUPFAM" id="SSF118290">
    <property type="entry name" value="WRKY DNA-binding domain"/>
    <property type="match status" value="1"/>
</dbReference>
<dbReference type="GO" id="GO:0003700">
    <property type="term" value="F:DNA-binding transcription factor activity"/>
    <property type="evidence" value="ECO:0007669"/>
    <property type="project" value="InterPro"/>
</dbReference>
<name>A0AAD5C5I8_AMBAR</name>
<accession>A0AAD5C5I8</accession>
<dbReference type="GO" id="GO:0005634">
    <property type="term" value="C:nucleus"/>
    <property type="evidence" value="ECO:0007669"/>
    <property type="project" value="UniProtKB-SubCell"/>
</dbReference>
<proteinExistence type="inferred from homology"/>
<dbReference type="FunFam" id="2.20.25.80:FF:000002">
    <property type="entry name" value="probable WRKY transcription factor 31"/>
    <property type="match status" value="1"/>
</dbReference>
<evidence type="ECO:0000256" key="5">
    <source>
        <dbReference type="ARBA" id="ARBA00023242"/>
    </source>
</evidence>
<evidence type="ECO:0000256" key="6">
    <source>
        <dbReference type="ARBA" id="ARBA00061007"/>
    </source>
</evidence>
<feature type="domain" description="WRKY" evidence="8">
    <location>
        <begin position="207"/>
        <end position="273"/>
    </location>
</feature>
<dbReference type="Gene3D" id="2.20.25.80">
    <property type="entry name" value="WRKY domain"/>
    <property type="match status" value="1"/>
</dbReference>
<dbReference type="Pfam" id="PF03106">
    <property type="entry name" value="WRKY"/>
    <property type="match status" value="1"/>
</dbReference>
<evidence type="ECO:0000256" key="4">
    <source>
        <dbReference type="ARBA" id="ARBA00023163"/>
    </source>
</evidence>
<organism evidence="9 10">
    <name type="scientific">Ambrosia artemisiifolia</name>
    <name type="common">Common ragweed</name>
    <dbReference type="NCBI Taxonomy" id="4212"/>
    <lineage>
        <taxon>Eukaryota</taxon>
        <taxon>Viridiplantae</taxon>
        <taxon>Streptophyta</taxon>
        <taxon>Embryophyta</taxon>
        <taxon>Tracheophyta</taxon>
        <taxon>Spermatophyta</taxon>
        <taxon>Magnoliopsida</taxon>
        <taxon>eudicotyledons</taxon>
        <taxon>Gunneridae</taxon>
        <taxon>Pentapetalae</taxon>
        <taxon>asterids</taxon>
        <taxon>campanulids</taxon>
        <taxon>Asterales</taxon>
        <taxon>Asteraceae</taxon>
        <taxon>Asteroideae</taxon>
        <taxon>Heliantheae alliance</taxon>
        <taxon>Heliantheae</taxon>
        <taxon>Ambrosia</taxon>
    </lineage>
</organism>
<dbReference type="SMART" id="SM00774">
    <property type="entry name" value="WRKY"/>
    <property type="match status" value="1"/>
</dbReference>
<dbReference type="InterPro" id="IPR003657">
    <property type="entry name" value="WRKY_dom"/>
</dbReference>
<comment type="subcellular location">
    <subcellularLocation>
        <location evidence="1">Nucleus</location>
    </subcellularLocation>
</comment>
<reference evidence="9" key="1">
    <citation type="submission" date="2022-06" db="EMBL/GenBank/DDBJ databases">
        <title>Uncovering the hologenomic basis of an extraordinary plant invasion.</title>
        <authorList>
            <person name="Bieker V.C."/>
            <person name="Martin M.D."/>
            <person name="Gilbert T."/>
            <person name="Hodgins K."/>
            <person name="Battlay P."/>
            <person name="Petersen B."/>
            <person name="Wilson J."/>
        </authorList>
    </citation>
    <scope>NUCLEOTIDE SEQUENCE</scope>
    <source>
        <strain evidence="9">AA19_3_7</strain>
        <tissue evidence="9">Leaf</tissue>
    </source>
</reference>
<evidence type="ECO:0000256" key="1">
    <source>
        <dbReference type="ARBA" id="ARBA00004123"/>
    </source>
</evidence>
<dbReference type="InterPro" id="IPR036576">
    <property type="entry name" value="WRKY_dom_sf"/>
</dbReference>
<sequence length="436" mass="47749">MEAGCENMVLNSFDGHKSCPVTHHDNGPSLINELDFFSTSASLNPSTTVDVKQEQQQDAGLLHQELQLNLNVASNLTTTKTTDCNDGSLLTNSQSSHHAQIEIMRRENEGLRSMVTQVKEKYIYLQRHIEENNIPHETTNSIKTISEVKEDTKESLLVPLELKNVGSRVDHNPDNIDDVKFGSSKDGDQGAVEASMRRVRVAVRAQSEASLISDGCQWRKYGQKMAKGNPCPRAYYRCTMAVGCPVRKQVQRCAEDRRVLTTTYEGIHNHPLPQAAMAMASTTSAAASTLLSGSKSSSDHLNHHHLTPGPMLSPYPPHLTTTLSATAPFPTITLDLTNPRPDNHIRQPPFHFPFSTNMHPDINLHSRPLVLGHLASQQNNATKFSDVQSSNQEMMNATTAAVTSDPHFMAALVAAIGSIIGSNNCNSGGDISDDKK</sequence>
<dbReference type="Proteomes" id="UP001206925">
    <property type="component" value="Unassembled WGS sequence"/>
</dbReference>
<protein>
    <recommendedName>
        <fullName evidence="8">WRKY domain-containing protein</fullName>
    </recommendedName>
</protein>
<feature type="compositionally biased region" description="Basic and acidic residues" evidence="7">
    <location>
        <begin position="169"/>
        <end position="188"/>
    </location>
</feature>
<keyword evidence="3" id="KW-0238">DNA-binding</keyword>
<evidence type="ECO:0000313" key="9">
    <source>
        <dbReference type="EMBL" id="KAI7735602.1"/>
    </source>
</evidence>
<comment type="similarity">
    <text evidence="6">Belongs to the WRKY group II-b family.</text>
</comment>
<evidence type="ECO:0000259" key="8">
    <source>
        <dbReference type="PROSITE" id="PS50811"/>
    </source>
</evidence>
<dbReference type="PANTHER" id="PTHR31429">
    <property type="entry name" value="WRKY TRANSCRIPTION FACTOR 36-RELATED"/>
    <property type="match status" value="1"/>
</dbReference>